<dbReference type="CDD" id="cd06267">
    <property type="entry name" value="PBP1_LacI_sugar_binding-like"/>
    <property type="match status" value="1"/>
</dbReference>
<keyword evidence="2" id="KW-0238">DNA-binding</keyword>
<dbReference type="RefSeq" id="WP_097799293.1">
    <property type="nucleotide sequence ID" value="NZ_CP025570.1"/>
</dbReference>
<evidence type="ECO:0000256" key="2">
    <source>
        <dbReference type="ARBA" id="ARBA00023125"/>
    </source>
</evidence>
<dbReference type="InterPro" id="IPR010982">
    <property type="entry name" value="Lambda_DNA-bd_dom_sf"/>
</dbReference>
<name>A0A3Q9UKJ2_9ACTN</name>
<dbReference type="GO" id="GO:0003700">
    <property type="term" value="F:DNA-binding transcription factor activity"/>
    <property type="evidence" value="ECO:0007669"/>
    <property type="project" value="TreeGrafter"/>
</dbReference>
<dbReference type="InterPro" id="IPR046335">
    <property type="entry name" value="LacI/GalR-like_sensor"/>
</dbReference>
<dbReference type="AlphaFoldDB" id="A0A3Q9UKJ2"/>
<evidence type="ECO:0000313" key="6">
    <source>
        <dbReference type="Proteomes" id="UP000285875"/>
    </source>
</evidence>
<dbReference type="PROSITE" id="PS50932">
    <property type="entry name" value="HTH_LACI_2"/>
    <property type="match status" value="1"/>
</dbReference>
<reference evidence="6" key="1">
    <citation type="submission" date="2017-12" db="EMBL/GenBank/DDBJ databases">
        <title>Whole genome sequencing of Acidipropionibacterium jensenii strains JS279 and JS280.</title>
        <authorList>
            <person name="Deptula P."/>
            <person name="Laine P."/>
            <person name="Smolander O.-P."/>
            <person name="Paulin L."/>
            <person name="Auvinen P."/>
            <person name="Varmanen P."/>
        </authorList>
    </citation>
    <scope>NUCLEOTIDE SEQUENCE [LARGE SCALE GENOMIC DNA]</scope>
    <source>
        <strain evidence="6">JS280</strain>
    </source>
</reference>
<organism evidence="5 6">
    <name type="scientific">Acidipropionibacterium jensenii</name>
    <dbReference type="NCBI Taxonomy" id="1749"/>
    <lineage>
        <taxon>Bacteria</taxon>
        <taxon>Bacillati</taxon>
        <taxon>Actinomycetota</taxon>
        <taxon>Actinomycetes</taxon>
        <taxon>Propionibacteriales</taxon>
        <taxon>Propionibacteriaceae</taxon>
        <taxon>Acidipropionibacterium</taxon>
    </lineage>
</organism>
<evidence type="ECO:0000259" key="4">
    <source>
        <dbReference type="PROSITE" id="PS50932"/>
    </source>
</evidence>
<dbReference type="Gene3D" id="1.10.260.40">
    <property type="entry name" value="lambda repressor-like DNA-binding domains"/>
    <property type="match status" value="1"/>
</dbReference>
<keyword evidence="3" id="KW-0804">Transcription</keyword>
<dbReference type="Proteomes" id="UP000285875">
    <property type="component" value="Chromosome"/>
</dbReference>
<protein>
    <submittedName>
        <fullName evidence="5">LacI family transcriptional regulator</fullName>
    </submittedName>
</protein>
<evidence type="ECO:0000256" key="3">
    <source>
        <dbReference type="ARBA" id="ARBA00023163"/>
    </source>
</evidence>
<dbReference type="SUPFAM" id="SSF47413">
    <property type="entry name" value="lambda repressor-like DNA-binding domains"/>
    <property type="match status" value="1"/>
</dbReference>
<dbReference type="PANTHER" id="PTHR30146:SF138">
    <property type="entry name" value="TRANSCRIPTIONAL REGULATORY PROTEIN"/>
    <property type="match status" value="1"/>
</dbReference>
<dbReference type="Pfam" id="PF00356">
    <property type="entry name" value="LacI"/>
    <property type="match status" value="1"/>
</dbReference>
<dbReference type="CDD" id="cd01392">
    <property type="entry name" value="HTH_LacI"/>
    <property type="match status" value="1"/>
</dbReference>
<sequence>MNGRQPTQVEVARMAGVSRQTVSLVSRNDPRVSPASRAAVEAAMKTLGYRPNVAARALAARRTGFIGIAISGLVNRFNGELLEMIRRHCEAEGLLPFIVPVDQDPADERLVIDRFLQMNVDALILVSPQLGGEELERVGRRVPTVVVTRNAGPGSVDLVHTDDALGARLVTERLLEEGYRPLICLGVEGPVSGDSAGDRVRGYRQVCEGAGIEPRVEMVWLDDLGPVIARIVEQYGRGFGLCCHNDLIALAAVGQLAAQHLRPGRDVGVTGFDNTVVSGLPGVSLTTVDPSTATMAGRVVALVVERLAGRTDPVDVVLPPQLVVRTSTCGRGDGTNP</sequence>
<dbReference type="Gene3D" id="3.40.50.2300">
    <property type="match status" value="2"/>
</dbReference>
<evidence type="ECO:0000256" key="1">
    <source>
        <dbReference type="ARBA" id="ARBA00023015"/>
    </source>
</evidence>
<dbReference type="InterPro" id="IPR000843">
    <property type="entry name" value="HTH_LacI"/>
</dbReference>
<evidence type="ECO:0000313" key="5">
    <source>
        <dbReference type="EMBL" id="AZZ40050.1"/>
    </source>
</evidence>
<accession>A0A3Q9UKJ2</accession>
<dbReference type="KEGG" id="aji:C0Z10_10165"/>
<feature type="domain" description="HTH lacI-type" evidence="4">
    <location>
        <begin position="6"/>
        <end position="60"/>
    </location>
</feature>
<keyword evidence="1" id="KW-0805">Transcription regulation</keyword>
<dbReference type="SMART" id="SM00354">
    <property type="entry name" value="HTH_LACI"/>
    <property type="match status" value="1"/>
</dbReference>
<dbReference type="Pfam" id="PF13377">
    <property type="entry name" value="Peripla_BP_3"/>
    <property type="match status" value="1"/>
</dbReference>
<dbReference type="PANTHER" id="PTHR30146">
    <property type="entry name" value="LACI-RELATED TRANSCRIPTIONAL REPRESSOR"/>
    <property type="match status" value="1"/>
</dbReference>
<proteinExistence type="predicted"/>
<dbReference type="SUPFAM" id="SSF53822">
    <property type="entry name" value="Periplasmic binding protein-like I"/>
    <property type="match status" value="1"/>
</dbReference>
<gene>
    <name evidence="5" type="ORF">C0Z10_10165</name>
</gene>
<dbReference type="InterPro" id="IPR028082">
    <property type="entry name" value="Peripla_BP_I"/>
</dbReference>
<dbReference type="EMBL" id="CP025570">
    <property type="protein sequence ID" value="AZZ40050.1"/>
    <property type="molecule type" value="Genomic_DNA"/>
</dbReference>
<dbReference type="GO" id="GO:0000976">
    <property type="term" value="F:transcription cis-regulatory region binding"/>
    <property type="evidence" value="ECO:0007669"/>
    <property type="project" value="TreeGrafter"/>
</dbReference>